<dbReference type="RefSeq" id="WP_255875170.1">
    <property type="nucleotide sequence ID" value="NZ_JACASI010000032.1"/>
</dbReference>
<proteinExistence type="inferred from homology"/>
<dbReference type="PROSITE" id="PS00061">
    <property type="entry name" value="ADH_SHORT"/>
    <property type="match status" value="1"/>
</dbReference>
<dbReference type="InterPro" id="IPR002347">
    <property type="entry name" value="SDR_fam"/>
</dbReference>
<comment type="caution">
    <text evidence="3">The sequence shown here is derived from an EMBL/GenBank/DDBJ whole genome shotgun (WGS) entry which is preliminary data.</text>
</comment>
<evidence type="ECO:0000256" key="1">
    <source>
        <dbReference type="ARBA" id="ARBA00006484"/>
    </source>
</evidence>
<dbReference type="CDD" id="cd05233">
    <property type="entry name" value="SDR_c"/>
    <property type="match status" value="1"/>
</dbReference>
<sequence>MSEVKRVAVVTGAAGSIGAAICRRLSESGVLVAGIDLKQPTDADLNLAGDLADVSTLPQAAEKILETLGSPSILVHAAALSDLADTLSARLDSFQRLMQVNVFSAMQLAQVFCPGFPASGGAIVLVSSITGLVGAPGMASYSASKGAIHALTRTMALELAQKNIRVNSVSPASVDTPMLRDKLNQQPDPALALKQNIQRHPLERLGQPEEVANLVRFLTSDEASWITGCDYRIDGGATINRK</sequence>
<dbReference type="Pfam" id="PF13561">
    <property type="entry name" value="adh_short_C2"/>
    <property type="match status" value="1"/>
</dbReference>
<dbReference type="PANTHER" id="PTHR42760">
    <property type="entry name" value="SHORT-CHAIN DEHYDROGENASES/REDUCTASES FAMILY MEMBER"/>
    <property type="match status" value="1"/>
</dbReference>
<dbReference type="Gene3D" id="3.40.50.720">
    <property type="entry name" value="NAD(P)-binding Rossmann-like Domain"/>
    <property type="match status" value="1"/>
</dbReference>
<protein>
    <submittedName>
        <fullName evidence="3">SDR family oxidoreductase</fullName>
    </submittedName>
</protein>
<dbReference type="SUPFAM" id="SSF51735">
    <property type="entry name" value="NAD(P)-binding Rossmann-fold domains"/>
    <property type="match status" value="1"/>
</dbReference>
<dbReference type="PRINTS" id="PR00080">
    <property type="entry name" value="SDRFAMILY"/>
</dbReference>
<organism evidence="3 4">
    <name type="scientific">Microbulbifer elongatus</name>
    <dbReference type="NCBI Taxonomy" id="86173"/>
    <lineage>
        <taxon>Bacteria</taxon>
        <taxon>Pseudomonadati</taxon>
        <taxon>Pseudomonadota</taxon>
        <taxon>Gammaproteobacteria</taxon>
        <taxon>Cellvibrionales</taxon>
        <taxon>Microbulbiferaceae</taxon>
        <taxon>Microbulbifer</taxon>
    </lineage>
</organism>
<name>A0ABT1P246_9GAMM</name>
<keyword evidence="4" id="KW-1185">Reference proteome</keyword>
<dbReference type="EMBL" id="JACASI010000032">
    <property type="protein sequence ID" value="MCQ3830198.1"/>
    <property type="molecule type" value="Genomic_DNA"/>
</dbReference>
<dbReference type="Proteomes" id="UP001205566">
    <property type="component" value="Unassembled WGS sequence"/>
</dbReference>
<dbReference type="InterPro" id="IPR020904">
    <property type="entry name" value="Sc_DH/Rdtase_CS"/>
</dbReference>
<accession>A0ABT1P246</accession>
<evidence type="ECO:0000313" key="4">
    <source>
        <dbReference type="Proteomes" id="UP001205566"/>
    </source>
</evidence>
<dbReference type="InterPro" id="IPR036291">
    <property type="entry name" value="NAD(P)-bd_dom_sf"/>
</dbReference>
<evidence type="ECO:0000256" key="2">
    <source>
        <dbReference type="ARBA" id="ARBA00023002"/>
    </source>
</evidence>
<gene>
    <name evidence="3" type="ORF">HXX02_12150</name>
</gene>
<dbReference type="PRINTS" id="PR00081">
    <property type="entry name" value="GDHRDH"/>
</dbReference>
<comment type="similarity">
    <text evidence="1">Belongs to the short-chain dehydrogenases/reductases (SDR) family.</text>
</comment>
<evidence type="ECO:0000313" key="3">
    <source>
        <dbReference type="EMBL" id="MCQ3830198.1"/>
    </source>
</evidence>
<reference evidence="3" key="1">
    <citation type="thesis" date="2020" institute="Technische Universitat Dresden" country="Dresden, Germany">
        <title>The Agarolytic System of Microbulbifer elongatus PORT2, Isolated from Batu Karas, Pangandaran West Java Indonesia.</title>
        <authorList>
            <person name="Anggraeni S.R."/>
        </authorList>
    </citation>
    <scope>NUCLEOTIDE SEQUENCE</scope>
    <source>
        <strain evidence="3">PORT2</strain>
    </source>
</reference>
<keyword evidence="2" id="KW-0560">Oxidoreductase</keyword>
<dbReference type="PANTHER" id="PTHR42760:SF133">
    <property type="entry name" value="3-OXOACYL-[ACYL-CARRIER-PROTEIN] REDUCTASE"/>
    <property type="match status" value="1"/>
</dbReference>